<comment type="subcellular location">
    <subcellularLocation>
        <location evidence="2">Mitochondrion</location>
    </subcellularLocation>
</comment>
<evidence type="ECO:0000259" key="15">
    <source>
        <dbReference type="Pfam" id="PF01467"/>
    </source>
</evidence>
<evidence type="ECO:0000256" key="13">
    <source>
        <dbReference type="ARBA" id="ARBA00079369"/>
    </source>
</evidence>
<dbReference type="PANTHER" id="PTHR12039:SF0">
    <property type="entry name" value="NICOTINAMIDE-NUCLEOTIDE ADENYLYLTRANSFERASE"/>
    <property type="match status" value="1"/>
</dbReference>
<evidence type="ECO:0000313" key="16">
    <source>
        <dbReference type="Proteomes" id="UP000694867"/>
    </source>
</evidence>
<dbReference type="GeneID" id="100908677"/>
<comment type="subunit">
    <text evidence="3">Homotetramer.</text>
</comment>
<evidence type="ECO:0000256" key="11">
    <source>
        <dbReference type="ARBA" id="ARBA00074013"/>
    </source>
</evidence>
<dbReference type="Pfam" id="PF01467">
    <property type="entry name" value="CTP_transf_like"/>
    <property type="match status" value="1"/>
</dbReference>
<evidence type="ECO:0000256" key="8">
    <source>
        <dbReference type="ARBA" id="ARBA00022840"/>
    </source>
</evidence>
<evidence type="ECO:0000256" key="9">
    <source>
        <dbReference type="ARBA" id="ARBA00023027"/>
    </source>
</evidence>
<protein>
    <recommendedName>
        <fullName evidence="11">Nicotinamide/nicotinic acid mononucleotide adenylyltransferase 3</fullName>
    </recommendedName>
    <alternativeName>
        <fullName evidence="12">Nicotinamide-nucleotide adenylyltransferase 3</fullName>
    </alternativeName>
    <alternativeName>
        <fullName evidence="13">Nicotinate-nucleotide adenylyltransferase 3</fullName>
    </alternativeName>
</protein>
<dbReference type="PANTHER" id="PTHR12039">
    <property type="entry name" value="NICOTINAMIDE MONONUCLEOTIDE ADENYLYLTRANSFERASE"/>
    <property type="match status" value="1"/>
</dbReference>
<dbReference type="Proteomes" id="UP000694867">
    <property type="component" value="Unplaced"/>
</dbReference>
<dbReference type="KEGG" id="goe:100908677"/>
<evidence type="ECO:0000256" key="4">
    <source>
        <dbReference type="ARBA" id="ARBA00022642"/>
    </source>
</evidence>
<dbReference type="GO" id="GO:0004515">
    <property type="term" value="F:nicotinate-nucleotide adenylyltransferase activity"/>
    <property type="evidence" value="ECO:0007669"/>
    <property type="project" value="TreeGrafter"/>
</dbReference>
<evidence type="ECO:0000256" key="10">
    <source>
        <dbReference type="ARBA" id="ARBA00023128"/>
    </source>
</evidence>
<dbReference type="RefSeq" id="XP_018497448.1">
    <property type="nucleotide sequence ID" value="XM_018641932.1"/>
</dbReference>
<keyword evidence="8" id="KW-0067">ATP-binding</keyword>
<evidence type="ECO:0000256" key="6">
    <source>
        <dbReference type="ARBA" id="ARBA00022695"/>
    </source>
</evidence>
<accession>A0AAJ7L6Q5</accession>
<dbReference type="GO" id="GO:0000309">
    <property type="term" value="F:nicotinamide-nucleotide adenylyltransferase activity"/>
    <property type="evidence" value="ECO:0007669"/>
    <property type="project" value="TreeGrafter"/>
</dbReference>
<keyword evidence="7" id="KW-0547">Nucleotide-binding</keyword>
<dbReference type="GO" id="GO:0005759">
    <property type="term" value="C:mitochondrial matrix"/>
    <property type="evidence" value="ECO:0007669"/>
    <property type="project" value="UniProtKB-ARBA"/>
</dbReference>
<evidence type="ECO:0000256" key="1">
    <source>
        <dbReference type="ARBA" id="ARBA00001946"/>
    </source>
</evidence>
<keyword evidence="4" id="KW-0662">Pyridine nucleotide biosynthesis</keyword>
<sequence>MCRLALQSSDWISVDTWEVSQEGWTRTLKVLEHFRAFFNDRDTESSPGEAVKPTESTGREEQVGVRLLCGGDLLESFAKPGLWEDEDIRKIVGDFGLVVIGRSSSNPEKFIYDHDIVYENRRNIHIATEWFSNDVSSTKVRNAVRRGESIKYVVQDSVIDYIAQKRLYREK</sequence>
<keyword evidence="5" id="KW-0808">Transferase</keyword>
<feature type="domain" description="Cytidyltransferase-like" evidence="15">
    <location>
        <begin position="1"/>
        <end position="142"/>
    </location>
</feature>
<evidence type="ECO:0000256" key="3">
    <source>
        <dbReference type="ARBA" id="ARBA00011881"/>
    </source>
</evidence>
<evidence type="ECO:0000256" key="5">
    <source>
        <dbReference type="ARBA" id="ARBA00022679"/>
    </source>
</evidence>
<reference evidence="17" key="1">
    <citation type="submission" date="2025-08" db="UniProtKB">
        <authorList>
            <consortium name="RefSeq"/>
        </authorList>
    </citation>
    <scope>IDENTIFICATION</scope>
</reference>
<keyword evidence="10" id="KW-0496">Mitochondrion</keyword>
<keyword evidence="16" id="KW-1185">Reference proteome</keyword>
<gene>
    <name evidence="17" type="primary">LOC100908677</name>
</gene>
<dbReference type="InterPro" id="IPR051182">
    <property type="entry name" value="Euk_NMN_adenylyltrnsfrase"/>
</dbReference>
<proteinExistence type="predicted"/>
<evidence type="ECO:0000256" key="14">
    <source>
        <dbReference type="ARBA" id="ARBA00093425"/>
    </source>
</evidence>
<evidence type="ECO:0000313" key="17">
    <source>
        <dbReference type="RefSeq" id="XP_018497448.1"/>
    </source>
</evidence>
<evidence type="ECO:0000256" key="7">
    <source>
        <dbReference type="ARBA" id="ARBA00022741"/>
    </source>
</evidence>
<evidence type="ECO:0000256" key="12">
    <source>
        <dbReference type="ARBA" id="ARBA00075132"/>
    </source>
</evidence>
<evidence type="ECO:0000256" key="2">
    <source>
        <dbReference type="ARBA" id="ARBA00004173"/>
    </source>
</evidence>
<dbReference type="SUPFAM" id="SSF52374">
    <property type="entry name" value="Nucleotidylyl transferase"/>
    <property type="match status" value="1"/>
</dbReference>
<name>A0AAJ7L6Q5_9ACAR</name>
<keyword evidence="9" id="KW-0520">NAD</keyword>
<dbReference type="FunFam" id="3.40.50.620:FF:000221">
    <property type="entry name" value="Nicotinamide/nicotinic acid mononucleotide adenylyltransferase 3"/>
    <property type="match status" value="1"/>
</dbReference>
<dbReference type="AlphaFoldDB" id="A0AAJ7L6Q5"/>
<keyword evidence="6 17" id="KW-0548">Nucleotidyltransferase</keyword>
<dbReference type="InterPro" id="IPR014729">
    <property type="entry name" value="Rossmann-like_a/b/a_fold"/>
</dbReference>
<organism evidence="16 17">
    <name type="scientific">Galendromus occidentalis</name>
    <name type="common">western predatory mite</name>
    <dbReference type="NCBI Taxonomy" id="34638"/>
    <lineage>
        <taxon>Eukaryota</taxon>
        <taxon>Metazoa</taxon>
        <taxon>Ecdysozoa</taxon>
        <taxon>Arthropoda</taxon>
        <taxon>Chelicerata</taxon>
        <taxon>Arachnida</taxon>
        <taxon>Acari</taxon>
        <taxon>Parasitiformes</taxon>
        <taxon>Mesostigmata</taxon>
        <taxon>Gamasina</taxon>
        <taxon>Phytoseioidea</taxon>
        <taxon>Phytoseiidae</taxon>
        <taxon>Typhlodrominae</taxon>
        <taxon>Galendromus</taxon>
    </lineage>
</organism>
<dbReference type="CTD" id="42987"/>
<dbReference type="Gene3D" id="3.40.50.620">
    <property type="entry name" value="HUPs"/>
    <property type="match status" value="1"/>
</dbReference>
<dbReference type="GO" id="GO:0009435">
    <property type="term" value="P:NAD+ biosynthetic process"/>
    <property type="evidence" value="ECO:0007669"/>
    <property type="project" value="TreeGrafter"/>
</dbReference>
<comment type="function">
    <text evidence="14">Catalyzes the formation of NAD(+) from nicotinamide mononucleotide (NMN) and ATP. Can also use the deamidated form; nicotinic acid mononucleotide (NaMN) as substrate with the same efficiency. Can use triazofurin monophosphate (TrMP) as substrate. Can also use GTP and ITP as nucleotide donors. Also catalyzes the reverse reaction, i.e. the pyrophosphorolytic cleavage of NAD(+). For the pyrophosphorolytic activity, can use NAD(+), NADH, NaAD, nicotinic acid adenine dinucleotide phosphate (NHD), nicotinamide guanine dinucleotide (NGD) as substrates. Fails to cleave phosphorylated dinucleotides NADP(+), NADPH and NaADP(+). Protects against axonal degeneration following injury. May be involved in the maintenance of axonal integrity. Also functions as a stress-response chaperone protein that prevents toxic aggregation of proteins; this function may be independent of its NAD(+) synthesis activity.</text>
</comment>
<dbReference type="GO" id="GO:0005524">
    <property type="term" value="F:ATP binding"/>
    <property type="evidence" value="ECO:0007669"/>
    <property type="project" value="UniProtKB-KW"/>
</dbReference>
<dbReference type="InterPro" id="IPR004821">
    <property type="entry name" value="Cyt_trans-like"/>
</dbReference>
<comment type="cofactor">
    <cofactor evidence="1">
        <name>Mg(2+)</name>
        <dbReference type="ChEBI" id="CHEBI:18420"/>
    </cofactor>
</comment>